<evidence type="ECO:0000256" key="1">
    <source>
        <dbReference type="SAM" id="MobiDB-lite"/>
    </source>
</evidence>
<dbReference type="InParanoid" id="A0A2P5EM09"/>
<sequence length="256" mass="27990">MAVSFNSVVGFSSTKWRVEYQSVSKSSAAASVSRVSQVNPLSGALPSRRRVKGKRWGFRLSVAEGDRFSTETSDGGSGNAERLLSNDRISSSNLPSLQSSAENSQVQTSPHNESEPQTSEASNTSPVSLNQVETSSPTNQIEKAKRSPLTARERLRAARVLSRYNTESKAPKSDMGSKVLDALRESDRGKKKGLPEAPGNMFDDSKRGLSQQGFTFQFPGGNDLFIIVFSFVFISTVMFATTYIVWKVGAIHFNEY</sequence>
<evidence type="ECO:0000313" key="4">
    <source>
        <dbReference type="Proteomes" id="UP000237000"/>
    </source>
</evidence>
<dbReference type="STRING" id="63057.A0A2P5EM09"/>
<reference evidence="4" key="1">
    <citation type="submission" date="2016-06" db="EMBL/GenBank/DDBJ databases">
        <title>Parallel loss of symbiosis genes in relatives of nitrogen-fixing non-legume Parasponia.</title>
        <authorList>
            <person name="Van Velzen R."/>
            <person name="Holmer R."/>
            <person name="Bu F."/>
            <person name="Rutten L."/>
            <person name="Van Zeijl A."/>
            <person name="Liu W."/>
            <person name="Santuari L."/>
            <person name="Cao Q."/>
            <person name="Sharma T."/>
            <person name="Shen D."/>
            <person name="Roswanjaya Y."/>
            <person name="Wardhani T."/>
            <person name="Kalhor M.S."/>
            <person name="Jansen J."/>
            <person name="Van den Hoogen J."/>
            <person name="Gungor B."/>
            <person name="Hartog M."/>
            <person name="Hontelez J."/>
            <person name="Verver J."/>
            <person name="Yang W.-C."/>
            <person name="Schijlen E."/>
            <person name="Repin R."/>
            <person name="Schilthuizen M."/>
            <person name="Schranz E."/>
            <person name="Heidstra R."/>
            <person name="Miyata K."/>
            <person name="Fedorova E."/>
            <person name="Kohlen W."/>
            <person name="Bisseling T."/>
            <person name="Smit S."/>
            <person name="Geurts R."/>
        </authorList>
    </citation>
    <scope>NUCLEOTIDE SEQUENCE [LARGE SCALE GENOMIC DNA]</scope>
    <source>
        <strain evidence="4">cv. RG33-2</strain>
    </source>
</reference>
<keyword evidence="2" id="KW-0812">Transmembrane</keyword>
<evidence type="ECO:0000256" key="2">
    <source>
        <dbReference type="SAM" id="Phobius"/>
    </source>
</evidence>
<comment type="caution">
    <text evidence="3">The sequence shown here is derived from an EMBL/GenBank/DDBJ whole genome shotgun (WGS) entry which is preliminary data.</text>
</comment>
<keyword evidence="4" id="KW-1185">Reference proteome</keyword>
<feature type="compositionally biased region" description="Polar residues" evidence="1">
    <location>
        <begin position="101"/>
        <end position="141"/>
    </location>
</feature>
<dbReference type="PANTHER" id="PTHR37233:SF2">
    <property type="entry name" value="TRANSMEMBRANE PROTEIN"/>
    <property type="match status" value="1"/>
</dbReference>
<dbReference type="Proteomes" id="UP000237000">
    <property type="component" value="Unassembled WGS sequence"/>
</dbReference>
<proteinExistence type="predicted"/>
<keyword evidence="2" id="KW-1133">Transmembrane helix</keyword>
<gene>
    <name evidence="3" type="ORF">TorRG33x02_176240</name>
</gene>
<accession>A0A2P5EM09</accession>
<evidence type="ECO:0000313" key="3">
    <source>
        <dbReference type="EMBL" id="PON86576.1"/>
    </source>
</evidence>
<dbReference type="AlphaFoldDB" id="A0A2P5EM09"/>
<dbReference type="PANTHER" id="PTHR37233">
    <property type="entry name" value="TRANSMEMBRANE PROTEIN"/>
    <property type="match status" value="1"/>
</dbReference>
<protein>
    <submittedName>
        <fullName evidence="3">Uncharacterized protein</fullName>
    </submittedName>
</protein>
<feature type="transmembrane region" description="Helical" evidence="2">
    <location>
        <begin position="224"/>
        <end position="246"/>
    </location>
</feature>
<feature type="region of interest" description="Disordered" evidence="1">
    <location>
        <begin position="90"/>
        <end position="149"/>
    </location>
</feature>
<feature type="region of interest" description="Disordered" evidence="1">
    <location>
        <begin position="186"/>
        <end position="205"/>
    </location>
</feature>
<name>A0A2P5EM09_TREOI</name>
<dbReference type="OrthoDB" id="1938146at2759"/>
<keyword evidence="2" id="KW-0472">Membrane</keyword>
<feature type="compositionally biased region" description="Low complexity" evidence="1">
    <location>
        <begin position="90"/>
        <end position="100"/>
    </location>
</feature>
<dbReference type="FunCoup" id="A0A2P5EM09">
    <property type="interactions" value="1963"/>
</dbReference>
<organism evidence="3 4">
    <name type="scientific">Trema orientale</name>
    <name type="common">Charcoal tree</name>
    <name type="synonym">Celtis orientalis</name>
    <dbReference type="NCBI Taxonomy" id="63057"/>
    <lineage>
        <taxon>Eukaryota</taxon>
        <taxon>Viridiplantae</taxon>
        <taxon>Streptophyta</taxon>
        <taxon>Embryophyta</taxon>
        <taxon>Tracheophyta</taxon>
        <taxon>Spermatophyta</taxon>
        <taxon>Magnoliopsida</taxon>
        <taxon>eudicotyledons</taxon>
        <taxon>Gunneridae</taxon>
        <taxon>Pentapetalae</taxon>
        <taxon>rosids</taxon>
        <taxon>fabids</taxon>
        <taxon>Rosales</taxon>
        <taxon>Cannabaceae</taxon>
        <taxon>Trema</taxon>
    </lineage>
</organism>
<dbReference type="GO" id="GO:0009535">
    <property type="term" value="C:chloroplast thylakoid membrane"/>
    <property type="evidence" value="ECO:0007669"/>
    <property type="project" value="TreeGrafter"/>
</dbReference>
<dbReference type="EMBL" id="JXTC01000130">
    <property type="protein sequence ID" value="PON86576.1"/>
    <property type="molecule type" value="Genomic_DNA"/>
</dbReference>